<evidence type="ECO:0000313" key="1">
    <source>
        <dbReference type="EMBL" id="AYV56346.1"/>
    </source>
</evidence>
<proteinExistence type="predicted"/>
<evidence type="ECO:0000313" key="2">
    <source>
        <dbReference type="Proteomes" id="UP000276407"/>
    </source>
</evidence>
<sequence length="63" mass="7553">MFYVECFFKSEFPMYDSRSVGNLFLFLNRIRKGVSFATSKKSQQVLFSFGKKTRSVKRRLLYH</sequence>
<organism evidence="1 2">
    <name type="scientific">Leptospira kmetyi</name>
    <dbReference type="NCBI Taxonomy" id="408139"/>
    <lineage>
        <taxon>Bacteria</taxon>
        <taxon>Pseudomonadati</taxon>
        <taxon>Spirochaetota</taxon>
        <taxon>Spirochaetia</taxon>
        <taxon>Leptospirales</taxon>
        <taxon>Leptospiraceae</taxon>
        <taxon>Leptospira</taxon>
    </lineage>
</organism>
<dbReference type="KEGG" id="lkm:EFP84_13025"/>
<reference evidence="1 2" key="1">
    <citation type="submission" date="2018-11" db="EMBL/GenBank/DDBJ databases">
        <title>Complete genome sequence of Leptospira kmetyi isolate LS 001/16 from soil sample associated with a leptospirosis patient in Kelantan.</title>
        <authorList>
            <person name="Muhammad Yusoff F."/>
            <person name="Muhammad Yusoff S."/>
            <person name="Ahmad M.N."/>
            <person name="Yusof N.Y."/>
            <person name="Aziah I."/>
        </authorList>
    </citation>
    <scope>NUCLEOTIDE SEQUENCE [LARGE SCALE GENOMIC DNA]</scope>
    <source>
        <strain evidence="1 2">LS 001/16</strain>
    </source>
</reference>
<accession>A0A5F1XP58</accession>
<name>A0A5F1XP58_9LEPT</name>
<gene>
    <name evidence="1" type="ORF">EFP84_13025</name>
</gene>
<dbReference type="AlphaFoldDB" id="A0A5F1XP58"/>
<dbReference type="EMBL" id="CP033614">
    <property type="protein sequence ID" value="AYV56346.1"/>
    <property type="molecule type" value="Genomic_DNA"/>
</dbReference>
<protein>
    <submittedName>
        <fullName evidence="1">Uncharacterized protein</fullName>
    </submittedName>
</protein>
<dbReference type="Proteomes" id="UP000276407">
    <property type="component" value="Chromosome 1"/>
</dbReference>